<reference evidence="1 2" key="1">
    <citation type="submission" date="2016-03" db="EMBL/GenBank/DDBJ databases">
        <title>Draft genome sequence of Gluconobacter cerinus strain CECT 9110.</title>
        <authorList>
            <person name="Sainz F."/>
            <person name="Mas A."/>
            <person name="Torija M.J."/>
        </authorList>
    </citation>
    <scope>NUCLEOTIDE SEQUENCE [LARGE SCALE GENOMIC DNA]</scope>
    <source>
        <strain evidence="1 2">CECT 9110</strain>
    </source>
</reference>
<name>A0A1B6VML2_9PROT</name>
<evidence type="ECO:0000313" key="2">
    <source>
        <dbReference type="Proteomes" id="UP000077786"/>
    </source>
</evidence>
<dbReference type="EMBL" id="LUTU01000005">
    <property type="protein sequence ID" value="OAJ68451.1"/>
    <property type="molecule type" value="Genomic_DNA"/>
</dbReference>
<dbReference type="AlphaFoldDB" id="A0A1B6VML2"/>
<dbReference type="Proteomes" id="UP000077786">
    <property type="component" value="Unassembled WGS sequence"/>
</dbReference>
<comment type="caution">
    <text evidence="1">The sequence shown here is derived from an EMBL/GenBank/DDBJ whole genome shotgun (WGS) entry which is preliminary data.</text>
</comment>
<sequence>MLNFLLILLCLVTWGGVYAFYFRLQITEWWDNRFVKDKAPEAQDEPVPELQLPLRYDAASAETEKKDA</sequence>
<dbReference type="OrthoDB" id="7226253at2"/>
<accession>A0A1B6VML2</accession>
<proteinExistence type="predicted"/>
<dbReference type="PATRIC" id="fig|38307.3.peg.1194"/>
<organism evidence="1 2">
    <name type="scientific">Gluconobacter cerinus</name>
    <dbReference type="NCBI Taxonomy" id="38307"/>
    <lineage>
        <taxon>Bacteria</taxon>
        <taxon>Pseudomonadati</taxon>
        <taxon>Pseudomonadota</taxon>
        <taxon>Alphaproteobacteria</taxon>
        <taxon>Acetobacterales</taxon>
        <taxon>Acetobacteraceae</taxon>
        <taxon>Gluconobacter</taxon>
    </lineage>
</organism>
<dbReference type="RefSeq" id="WP_046899685.1">
    <property type="nucleotide sequence ID" value="NZ_JBDNTQ010000002.1"/>
</dbReference>
<gene>
    <name evidence="1" type="ORF">A0123_01157</name>
</gene>
<evidence type="ECO:0000313" key="1">
    <source>
        <dbReference type="EMBL" id="OAJ68451.1"/>
    </source>
</evidence>
<protein>
    <submittedName>
        <fullName evidence="1">Uncharacterized protein</fullName>
    </submittedName>
</protein>